<dbReference type="AlphaFoldDB" id="A0A1H7XQH8"/>
<keyword evidence="1" id="KW-0732">Signal</keyword>
<organism evidence="2 3">
    <name type="scientific">Bosea lupini</name>
    <dbReference type="NCBI Taxonomy" id="1036779"/>
    <lineage>
        <taxon>Bacteria</taxon>
        <taxon>Pseudomonadati</taxon>
        <taxon>Pseudomonadota</taxon>
        <taxon>Alphaproteobacteria</taxon>
        <taxon>Hyphomicrobiales</taxon>
        <taxon>Boseaceae</taxon>
        <taxon>Bosea</taxon>
    </lineage>
</organism>
<proteinExistence type="predicted"/>
<protein>
    <submittedName>
        <fullName evidence="2">Uncharacterized protein</fullName>
    </submittedName>
</protein>
<gene>
    <name evidence="2" type="ORF">SAMN04515666_110106</name>
</gene>
<accession>A0A1H7XQH8</accession>
<feature type="chain" id="PRO_5011440022" evidence="1">
    <location>
        <begin position="19"/>
        <end position="336"/>
    </location>
</feature>
<sequence length="336" mass="34949">MRLSLVLAGVLLASPVLAAGPYAKFSVGNWAGGAFTNNETGVFSHCAVSASYKSGVTMHASLNGNYGWNLGFSNRSWGLKPGTDLPMEMAFDRNDIVRINAKAVQPQLVVVTMPANSNIVRAFRGAQFLEANMLGARYTFRLTATAEIMPALLDCVKANASLKVAPGTPAPAQGGGTTTTAATDPAIQLEAVTLATNFLLKAQLPEPKVLSGAEAPSGIGGNGAGWQAKGATGLVRVLSNPNQKDVDVAAAVSAADARGCQGRFASGRTTDTVEGASVLRGFSSCENGGDAKYSEFYVLPRKQGGFVMFSVVTTGDGALHQQRRTDFQRAALTSVQ</sequence>
<feature type="signal peptide" evidence="1">
    <location>
        <begin position="1"/>
        <end position="18"/>
    </location>
</feature>
<keyword evidence="3" id="KW-1185">Reference proteome</keyword>
<evidence type="ECO:0000313" key="3">
    <source>
        <dbReference type="Proteomes" id="UP000199664"/>
    </source>
</evidence>
<dbReference type="STRING" id="1036779.SAMN04515666_110106"/>
<evidence type="ECO:0000313" key="2">
    <source>
        <dbReference type="EMBL" id="SEM35427.1"/>
    </source>
</evidence>
<dbReference type="Proteomes" id="UP000199664">
    <property type="component" value="Unassembled WGS sequence"/>
</dbReference>
<reference evidence="3" key="1">
    <citation type="submission" date="2016-10" db="EMBL/GenBank/DDBJ databases">
        <authorList>
            <person name="Varghese N."/>
            <person name="Submissions S."/>
        </authorList>
    </citation>
    <scope>NUCLEOTIDE SEQUENCE [LARGE SCALE GENOMIC DNA]</scope>
    <source>
        <strain evidence="3">LMG 26383,CCUG 61248,R- 45681</strain>
    </source>
</reference>
<dbReference type="RefSeq" id="WP_091841022.1">
    <property type="nucleotide sequence ID" value="NZ_FOAN01000010.1"/>
</dbReference>
<evidence type="ECO:0000256" key="1">
    <source>
        <dbReference type="SAM" id="SignalP"/>
    </source>
</evidence>
<name>A0A1H7XQH8_9HYPH</name>
<dbReference type="EMBL" id="FOAN01000010">
    <property type="protein sequence ID" value="SEM35427.1"/>
    <property type="molecule type" value="Genomic_DNA"/>
</dbReference>
<dbReference type="OrthoDB" id="1522627at2"/>